<dbReference type="AlphaFoldDB" id="A0A6J6YN19"/>
<proteinExistence type="predicted"/>
<feature type="domain" description="Peptidase M20 dimerisation" evidence="2">
    <location>
        <begin position="358"/>
        <end position="457"/>
    </location>
</feature>
<dbReference type="SUPFAM" id="SSF55031">
    <property type="entry name" value="Bacterial exopeptidase dimerisation domain"/>
    <property type="match status" value="1"/>
</dbReference>
<sequence length="564" mass="60522">MGFIDATLRAVERSERFTALVDVVVHCVEHLAHDPLATMRAERGNPRDAAHRNAHTARHGGIECIRARHRNDLSIIDGNAEPAEIVERPQFSDLSGRVVEPERLAVGTTNLLPVVVDGRDDFDGHESEFVMAGRVAAGRFEPMTTSDSLHGAVAGYDPGRVVADLRELAARTGGPEGSRRLCWTPEWLAARALLRESLATLPVEIDTDEAGNLWAYLRGASDDTIVVGSHLDSVPKGGWLDGALGVMAGLELLRSLAATGTPAVTIALVDWADEEGARFGRSLFGSAAVVGSLDVVAAATLVDKEGHQLEQVIGEHGITLAAIDGARTRLSNVKAYLEVHIEQGPILESMGLGICTVTGTKGIERERVIFRGQAAHSGTMPMAMRHDSFLAASRFALALAEIGRRHDGVTTIGHAQCWPGVVTAVPGETRVTMDMRHISHDSLAAMFSEMKQAAADAATAEGCTVDYEHIFRIPPMPFHPLLLDAARLSVQEVEGHEVELPSGALHDASEMAREVPTVMIFSSSIAGLSHTKEEDTPDEHLHMAVDAFHRTVIRAIDLVASGQL</sequence>
<dbReference type="InterPro" id="IPR011650">
    <property type="entry name" value="Peptidase_M20_dimer"/>
</dbReference>
<dbReference type="InterPro" id="IPR036264">
    <property type="entry name" value="Bact_exopeptidase_dim_dom"/>
</dbReference>
<dbReference type="Gene3D" id="3.40.630.10">
    <property type="entry name" value="Zn peptidases"/>
    <property type="match status" value="1"/>
</dbReference>
<dbReference type="Gene3D" id="3.30.70.360">
    <property type="match status" value="1"/>
</dbReference>
<evidence type="ECO:0000256" key="1">
    <source>
        <dbReference type="ARBA" id="ARBA00022801"/>
    </source>
</evidence>
<dbReference type="Pfam" id="PF07687">
    <property type="entry name" value="M20_dimer"/>
    <property type="match status" value="1"/>
</dbReference>
<keyword evidence="1" id="KW-0378">Hydrolase</keyword>
<gene>
    <name evidence="3" type="ORF">UFOPK2992_01491</name>
</gene>
<dbReference type="GO" id="GO:0016813">
    <property type="term" value="F:hydrolase activity, acting on carbon-nitrogen (but not peptide) bonds, in linear amidines"/>
    <property type="evidence" value="ECO:0007669"/>
    <property type="project" value="InterPro"/>
</dbReference>
<evidence type="ECO:0000313" key="3">
    <source>
        <dbReference type="EMBL" id="CAB4809643.1"/>
    </source>
</evidence>
<protein>
    <submittedName>
        <fullName evidence="3">Unannotated protein</fullName>
    </submittedName>
</protein>
<name>A0A6J6YN19_9ZZZZ</name>
<dbReference type="EMBL" id="CAFAAI010000283">
    <property type="protein sequence ID" value="CAB4809643.1"/>
    <property type="molecule type" value="Genomic_DNA"/>
</dbReference>
<dbReference type="PANTHER" id="PTHR32494">
    <property type="entry name" value="ALLANTOATE DEIMINASE-RELATED"/>
    <property type="match status" value="1"/>
</dbReference>
<dbReference type="InterPro" id="IPR010158">
    <property type="entry name" value="Amidase_Cbmase"/>
</dbReference>
<dbReference type="InterPro" id="IPR002933">
    <property type="entry name" value="Peptidase_M20"/>
</dbReference>
<dbReference type="NCBIfam" id="TIGR01879">
    <property type="entry name" value="hydantase"/>
    <property type="match status" value="1"/>
</dbReference>
<organism evidence="3">
    <name type="scientific">freshwater metagenome</name>
    <dbReference type="NCBI Taxonomy" id="449393"/>
    <lineage>
        <taxon>unclassified sequences</taxon>
        <taxon>metagenomes</taxon>
        <taxon>ecological metagenomes</taxon>
    </lineage>
</organism>
<reference evidence="3" key="1">
    <citation type="submission" date="2020-05" db="EMBL/GenBank/DDBJ databases">
        <authorList>
            <person name="Chiriac C."/>
            <person name="Salcher M."/>
            <person name="Ghai R."/>
            <person name="Kavagutti S V."/>
        </authorList>
    </citation>
    <scope>NUCLEOTIDE SEQUENCE</scope>
</reference>
<dbReference type="Pfam" id="PF01546">
    <property type="entry name" value="Peptidase_M20"/>
    <property type="match status" value="1"/>
</dbReference>
<dbReference type="SUPFAM" id="SSF53187">
    <property type="entry name" value="Zn-dependent exopeptidases"/>
    <property type="match status" value="1"/>
</dbReference>
<accession>A0A6J6YN19</accession>
<dbReference type="PANTHER" id="PTHR32494:SF5">
    <property type="entry name" value="ALLANTOATE AMIDOHYDROLASE"/>
    <property type="match status" value="1"/>
</dbReference>
<evidence type="ECO:0000259" key="2">
    <source>
        <dbReference type="Pfam" id="PF07687"/>
    </source>
</evidence>